<accession>A0AAD8DQ33</accession>
<evidence type="ECO:0000313" key="4">
    <source>
        <dbReference type="Proteomes" id="UP001231518"/>
    </source>
</evidence>
<comment type="caution">
    <text evidence="3">The sequence shown here is derived from an EMBL/GenBank/DDBJ whole genome shotgun (WGS) entry which is preliminary data.</text>
</comment>
<evidence type="ECO:0000256" key="1">
    <source>
        <dbReference type="SAM" id="MobiDB-lite"/>
    </source>
</evidence>
<dbReference type="EMBL" id="JARGEI010000019">
    <property type="protein sequence ID" value="KAJ8714429.1"/>
    <property type="molecule type" value="Genomic_DNA"/>
</dbReference>
<dbReference type="AlphaFoldDB" id="A0AAD8DQ33"/>
<protein>
    <recommendedName>
        <fullName evidence="2">Retroviral polymerase SH3-like domain-containing protein</fullName>
    </recommendedName>
</protein>
<sequence>MVHVAKEKRKKWDKKSEKCILLGYPENTKGYRLYNPETKKILISRDVIIIEQESKSECWMEVSPKSFDSVGEEEVKIDEPNSESDNTDSSEDTFLDVVDETYKPSDSEAEDIPQIRSPRPTRERKQPDRFKFSNFVLVRLHMMMRQVCPFRIGS</sequence>
<feature type="compositionally biased region" description="Acidic residues" evidence="1">
    <location>
        <begin position="80"/>
        <end position="99"/>
    </location>
</feature>
<name>A0AAD8DQ33_MYTSE</name>
<evidence type="ECO:0000259" key="2">
    <source>
        <dbReference type="Pfam" id="PF25597"/>
    </source>
</evidence>
<evidence type="ECO:0000313" key="3">
    <source>
        <dbReference type="EMBL" id="KAJ8714429.1"/>
    </source>
</evidence>
<gene>
    <name evidence="3" type="ORF">PYW07_002654</name>
</gene>
<proteinExistence type="predicted"/>
<organism evidence="3 4">
    <name type="scientific">Mythimna separata</name>
    <name type="common">Oriental armyworm</name>
    <name type="synonym">Pseudaletia separata</name>
    <dbReference type="NCBI Taxonomy" id="271217"/>
    <lineage>
        <taxon>Eukaryota</taxon>
        <taxon>Metazoa</taxon>
        <taxon>Ecdysozoa</taxon>
        <taxon>Arthropoda</taxon>
        <taxon>Hexapoda</taxon>
        <taxon>Insecta</taxon>
        <taxon>Pterygota</taxon>
        <taxon>Neoptera</taxon>
        <taxon>Endopterygota</taxon>
        <taxon>Lepidoptera</taxon>
        <taxon>Glossata</taxon>
        <taxon>Ditrysia</taxon>
        <taxon>Noctuoidea</taxon>
        <taxon>Noctuidae</taxon>
        <taxon>Noctuinae</taxon>
        <taxon>Hadenini</taxon>
        <taxon>Mythimna</taxon>
    </lineage>
</organism>
<dbReference type="Proteomes" id="UP001231518">
    <property type="component" value="Chromosome 13"/>
</dbReference>
<reference evidence="3" key="1">
    <citation type="submission" date="2023-03" db="EMBL/GenBank/DDBJ databases">
        <title>Chromosome-level genomes of two armyworms, Mythimna separata and Mythimna loreyi, provide insights into the biosynthesis and reception of sex pheromones.</title>
        <authorList>
            <person name="Zhao H."/>
        </authorList>
    </citation>
    <scope>NUCLEOTIDE SEQUENCE</scope>
    <source>
        <strain evidence="3">BeijingLab</strain>
        <tissue evidence="3">Pupa</tissue>
    </source>
</reference>
<feature type="region of interest" description="Disordered" evidence="1">
    <location>
        <begin position="63"/>
        <end position="126"/>
    </location>
</feature>
<feature type="domain" description="Retroviral polymerase SH3-like" evidence="2">
    <location>
        <begin position="2"/>
        <end position="55"/>
    </location>
</feature>
<dbReference type="InterPro" id="IPR057670">
    <property type="entry name" value="SH3_retrovirus"/>
</dbReference>
<keyword evidence="4" id="KW-1185">Reference proteome</keyword>
<dbReference type="Pfam" id="PF25597">
    <property type="entry name" value="SH3_retrovirus"/>
    <property type="match status" value="1"/>
</dbReference>